<evidence type="ECO:0000313" key="6">
    <source>
        <dbReference type="Proteomes" id="UP000019763"/>
    </source>
</evidence>
<name>A0A023B0F4_GRENI</name>
<reference evidence="5" key="1">
    <citation type="submission" date="2013-12" db="EMBL/GenBank/DDBJ databases">
        <authorList>
            <person name="Omoto C.K."/>
            <person name="Sibley D."/>
            <person name="Venepally P."/>
            <person name="Hadjithomas M."/>
            <person name="Karamycheva S."/>
            <person name="Brunk B."/>
            <person name="Roos D."/>
            <person name="Caler E."/>
            <person name="Lorenzi H."/>
        </authorList>
    </citation>
    <scope>NUCLEOTIDE SEQUENCE</scope>
</reference>
<comment type="caution">
    <text evidence="5">The sequence shown here is derived from an EMBL/GenBank/DDBJ whole genome shotgun (WGS) entry which is preliminary data.</text>
</comment>
<proteinExistence type="predicted"/>
<evidence type="ECO:0000256" key="3">
    <source>
        <dbReference type="ARBA" id="ARBA00023187"/>
    </source>
</evidence>
<dbReference type="GeneID" id="22915270"/>
<keyword evidence="6" id="KW-1185">Reference proteome</keyword>
<feature type="region of interest" description="Disordered" evidence="4">
    <location>
        <begin position="43"/>
        <end position="78"/>
    </location>
</feature>
<sequence length="400" mass="43784">MDDDQEAPPARSTCVFVGNLPLPRDMPGPEEFEIWFDSELQALENGAASGGPGGCGDNSVGSGDPGTEGSRVELKEEEESRPVVAGNKFVLGVEGWSARDGVCFVRLKDVEFLSLGMRMNGRECRTTHLAVCPPQCLPDPLFAQLPVVGTRLPRLQSLPYWKNNGYLIFSNAQPSMEEKELRSLFEALGGPLETLYLFKSEELDRLLGASLGCGRCSYSNSLIIESVIQRLRSATLTVAVLVDSRRAEVLASLEKSNAGCVHTSLSEQLMGDPLTAFMLRSGRLVGAKVTRIVQLYNFITLEDILCDTLRSELVTAVKLEAEKYGRLESLVCPLPDSRLGQLGPDSAGANAKIFLEYTDTTAARRAQLELNGRTFNGKVVCAAFYPLLPFQLKRYYLFSP</sequence>
<dbReference type="CDD" id="cd12232">
    <property type="entry name" value="RRM3_U2AF65"/>
    <property type="match status" value="1"/>
</dbReference>
<evidence type="ECO:0000313" key="5">
    <source>
        <dbReference type="EMBL" id="EZG44179.1"/>
    </source>
</evidence>
<evidence type="ECO:0000256" key="4">
    <source>
        <dbReference type="SAM" id="MobiDB-lite"/>
    </source>
</evidence>
<accession>A0A023B0F4</accession>
<dbReference type="InterPro" id="IPR035979">
    <property type="entry name" value="RBD_domain_sf"/>
</dbReference>
<dbReference type="RefSeq" id="XP_011132777.1">
    <property type="nucleotide sequence ID" value="XM_011134475.1"/>
</dbReference>
<dbReference type="GO" id="GO:0008380">
    <property type="term" value="P:RNA splicing"/>
    <property type="evidence" value="ECO:0007669"/>
    <property type="project" value="UniProtKB-KW"/>
</dbReference>
<dbReference type="AlphaFoldDB" id="A0A023B0F4"/>
<evidence type="ECO:0000256" key="2">
    <source>
        <dbReference type="ARBA" id="ARBA00022884"/>
    </source>
</evidence>
<protein>
    <submittedName>
        <fullName evidence="5">U2 snRNP auxiliary factor</fullName>
    </submittedName>
</protein>
<dbReference type="EMBL" id="AFNH02001125">
    <property type="protein sequence ID" value="EZG44179.1"/>
    <property type="molecule type" value="Genomic_DNA"/>
</dbReference>
<gene>
    <name evidence="5" type="ORF">GNI_151140</name>
</gene>
<dbReference type="eggNOG" id="KOG0120">
    <property type="taxonomic scope" value="Eukaryota"/>
</dbReference>
<dbReference type="InterPro" id="IPR012677">
    <property type="entry name" value="Nucleotide-bd_a/b_plait_sf"/>
</dbReference>
<dbReference type="Proteomes" id="UP000019763">
    <property type="component" value="Unassembled WGS sequence"/>
</dbReference>
<dbReference type="GO" id="GO:0003723">
    <property type="term" value="F:RNA binding"/>
    <property type="evidence" value="ECO:0007669"/>
    <property type="project" value="UniProtKB-KW"/>
</dbReference>
<keyword evidence="2" id="KW-0694">RNA-binding</keyword>
<keyword evidence="3" id="KW-0508">mRNA splicing</keyword>
<dbReference type="Gene3D" id="3.30.70.330">
    <property type="match status" value="1"/>
</dbReference>
<dbReference type="GO" id="GO:0006397">
    <property type="term" value="P:mRNA processing"/>
    <property type="evidence" value="ECO:0007669"/>
    <property type="project" value="UniProtKB-KW"/>
</dbReference>
<organism evidence="5 6">
    <name type="scientific">Gregarina niphandrodes</name>
    <name type="common">Septate eugregarine</name>
    <dbReference type="NCBI Taxonomy" id="110365"/>
    <lineage>
        <taxon>Eukaryota</taxon>
        <taxon>Sar</taxon>
        <taxon>Alveolata</taxon>
        <taxon>Apicomplexa</taxon>
        <taxon>Conoidasida</taxon>
        <taxon>Gregarinasina</taxon>
        <taxon>Eugregarinorida</taxon>
        <taxon>Gregarinidae</taxon>
        <taxon>Gregarina</taxon>
    </lineage>
</organism>
<dbReference type="OrthoDB" id="10266058at2759"/>
<dbReference type="SUPFAM" id="SSF54928">
    <property type="entry name" value="RNA-binding domain, RBD"/>
    <property type="match status" value="1"/>
</dbReference>
<keyword evidence="1" id="KW-0507">mRNA processing</keyword>
<dbReference type="VEuPathDB" id="CryptoDB:GNI_151140"/>
<dbReference type="PANTHER" id="PTHR23139">
    <property type="entry name" value="RNA-BINDING PROTEIN"/>
    <property type="match status" value="1"/>
</dbReference>
<evidence type="ECO:0000256" key="1">
    <source>
        <dbReference type="ARBA" id="ARBA00022664"/>
    </source>
</evidence>